<sequence length="186" mass="21637">MRPYKVNELILFQPTEVNKHTRNFINSSFPQRVTGLSIECSKDPYLDILPISNLIFEVSSKVLEKINIHGFRISAYQFKRIMPCCKHLKKISFWRCDISIPSVFNFSQALKNTKIEMLDFSGSGYANFSNWDEGLEEFENLIQGLATSPELKISLREFIARIYEIKEEKIREILEENGFNNVKNCA</sequence>
<gene>
    <name evidence="1" type="ORF">ECRASSUSDP1_LOCUS10111</name>
</gene>
<name>A0AAD1XC36_EUPCR</name>
<dbReference type="EMBL" id="CAMPGE010009956">
    <property type="protein sequence ID" value="CAI2368815.1"/>
    <property type="molecule type" value="Genomic_DNA"/>
</dbReference>
<evidence type="ECO:0000313" key="2">
    <source>
        <dbReference type="Proteomes" id="UP001295684"/>
    </source>
</evidence>
<evidence type="ECO:0000313" key="1">
    <source>
        <dbReference type="EMBL" id="CAI2368815.1"/>
    </source>
</evidence>
<accession>A0AAD1XC36</accession>
<organism evidence="1 2">
    <name type="scientific">Euplotes crassus</name>
    <dbReference type="NCBI Taxonomy" id="5936"/>
    <lineage>
        <taxon>Eukaryota</taxon>
        <taxon>Sar</taxon>
        <taxon>Alveolata</taxon>
        <taxon>Ciliophora</taxon>
        <taxon>Intramacronucleata</taxon>
        <taxon>Spirotrichea</taxon>
        <taxon>Hypotrichia</taxon>
        <taxon>Euplotida</taxon>
        <taxon>Euplotidae</taxon>
        <taxon>Moneuplotes</taxon>
    </lineage>
</organism>
<dbReference type="InterPro" id="IPR032675">
    <property type="entry name" value="LRR_dom_sf"/>
</dbReference>
<dbReference type="Proteomes" id="UP001295684">
    <property type="component" value="Unassembled WGS sequence"/>
</dbReference>
<protein>
    <submittedName>
        <fullName evidence="1">Uncharacterized protein</fullName>
    </submittedName>
</protein>
<reference evidence="1" key="1">
    <citation type="submission" date="2023-07" db="EMBL/GenBank/DDBJ databases">
        <authorList>
            <consortium name="AG Swart"/>
            <person name="Singh M."/>
            <person name="Singh A."/>
            <person name="Seah K."/>
            <person name="Emmerich C."/>
        </authorList>
    </citation>
    <scope>NUCLEOTIDE SEQUENCE</scope>
    <source>
        <strain evidence="1">DP1</strain>
    </source>
</reference>
<comment type="caution">
    <text evidence="1">The sequence shown here is derived from an EMBL/GenBank/DDBJ whole genome shotgun (WGS) entry which is preliminary data.</text>
</comment>
<proteinExistence type="predicted"/>
<dbReference type="Gene3D" id="3.80.10.10">
    <property type="entry name" value="Ribonuclease Inhibitor"/>
    <property type="match status" value="1"/>
</dbReference>
<keyword evidence="2" id="KW-1185">Reference proteome</keyword>
<dbReference type="AlphaFoldDB" id="A0AAD1XC36"/>
<dbReference type="SUPFAM" id="SSF52047">
    <property type="entry name" value="RNI-like"/>
    <property type="match status" value="1"/>
</dbReference>